<sequence length="198" mass="21121">MNALTPMTTPAAEQFCATIMGRDGQHLLVERDGSAQTVRRALSCLVQPEPGDLVLLGGPATRPFVLAVLDRSGAAPLRIAVEGNIEIAADGGRLTLTGDAMVMAARTGHVLVDDLALTGEKVTSRFGRISVVAEAIESLVTRLLTRAKRSYRFVEETEQLRAQNIDQRASGHLHLRGQTAVLHAGVVVKLDAAQIHMG</sequence>
<proteinExistence type="predicted"/>
<dbReference type="Pfam" id="PF12059">
    <property type="entry name" value="DUF3540"/>
    <property type="match status" value="1"/>
</dbReference>
<name>A0AAF1KL58_9PROT</name>
<protein>
    <submittedName>
        <fullName evidence="1">DUF3540 domain-containing protein</fullName>
    </submittedName>
</protein>
<evidence type="ECO:0000313" key="2">
    <source>
        <dbReference type="Proteomes" id="UP001196068"/>
    </source>
</evidence>
<evidence type="ECO:0000313" key="1">
    <source>
        <dbReference type="EMBL" id="MBR0654356.1"/>
    </source>
</evidence>
<reference evidence="1" key="2">
    <citation type="journal article" date="2021" name="Syst. Appl. Microbiol.">
        <title>Roseomonas hellenica sp. nov., isolated from roots of wild-growing Alkanna tinctoria.</title>
        <authorList>
            <person name="Rat A."/>
            <person name="Naranjo H.D."/>
            <person name="Lebbe L."/>
            <person name="Cnockaert M."/>
            <person name="Krigas N."/>
            <person name="Grigoriadou K."/>
            <person name="Maloupa E."/>
            <person name="Willems A."/>
        </authorList>
    </citation>
    <scope>NUCLEOTIDE SEQUENCE</scope>
    <source>
        <strain evidence="1">LMG 28251</strain>
    </source>
</reference>
<dbReference type="InterPro" id="IPR021927">
    <property type="entry name" value="DUF3540"/>
</dbReference>
<comment type="caution">
    <text evidence="1">The sequence shown here is derived from an EMBL/GenBank/DDBJ whole genome shotgun (WGS) entry which is preliminary data.</text>
</comment>
<reference evidence="1" key="1">
    <citation type="submission" date="2020-01" db="EMBL/GenBank/DDBJ databases">
        <authorList>
            <person name="Rat A."/>
        </authorList>
    </citation>
    <scope>NUCLEOTIDE SEQUENCE</scope>
    <source>
        <strain evidence="1">LMG 28251</strain>
    </source>
</reference>
<dbReference type="AlphaFoldDB" id="A0AAF1KL58"/>
<accession>A0AAF1KL58</accession>
<organism evidence="1 2">
    <name type="scientific">Plastoroseomonas arctica</name>
    <dbReference type="NCBI Taxonomy" id="1509237"/>
    <lineage>
        <taxon>Bacteria</taxon>
        <taxon>Pseudomonadati</taxon>
        <taxon>Pseudomonadota</taxon>
        <taxon>Alphaproteobacteria</taxon>
        <taxon>Acetobacterales</taxon>
        <taxon>Acetobacteraceae</taxon>
        <taxon>Plastoroseomonas</taxon>
    </lineage>
</organism>
<dbReference type="RefSeq" id="WP_211873169.1">
    <property type="nucleotide sequence ID" value="NZ_JAAEDH010000003.1"/>
</dbReference>
<keyword evidence="2" id="KW-1185">Reference proteome</keyword>
<dbReference type="Proteomes" id="UP001196068">
    <property type="component" value="Unassembled WGS sequence"/>
</dbReference>
<gene>
    <name evidence="1" type="ORF">GXW79_04600</name>
</gene>
<dbReference type="EMBL" id="JAAEDH010000003">
    <property type="protein sequence ID" value="MBR0654356.1"/>
    <property type="molecule type" value="Genomic_DNA"/>
</dbReference>